<comment type="caution">
    <text evidence="3">The sequence shown here is derived from an EMBL/GenBank/DDBJ whole genome shotgun (WGS) entry which is preliminary data.</text>
</comment>
<keyword evidence="4" id="KW-1185">Reference proteome</keyword>
<dbReference type="InterPro" id="IPR047658">
    <property type="entry name" value="IS4-like_transpos"/>
</dbReference>
<feature type="transmembrane region" description="Helical" evidence="1">
    <location>
        <begin position="297"/>
        <end position="316"/>
    </location>
</feature>
<dbReference type="InterPro" id="IPR012337">
    <property type="entry name" value="RNaseH-like_sf"/>
</dbReference>
<dbReference type="Pfam" id="PF01609">
    <property type="entry name" value="DDE_Tnp_1"/>
    <property type="match status" value="1"/>
</dbReference>
<name>A0A0P9D712_9CHLR</name>
<keyword evidence="1" id="KW-0812">Transmembrane</keyword>
<dbReference type="AlphaFoldDB" id="A0A0P9D712"/>
<reference evidence="3 4" key="1">
    <citation type="submission" date="2015-09" db="EMBL/GenBank/DDBJ databases">
        <title>Draft genome sequence of Kouleothrix aurantiaca JCM 19913.</title>
        <authorList>
            <person name="Hemp J."/>
        </authorList>
    </citation>
    <scope>NUCLEOTIDE SEQUENCE [LARGE SCALE GENOMIC DNA]</scope>
    <source>
        <strain evidence="3 4">COM-B</strain>
    </source>
</reference>
<feature type="domain" description="Transposase IS4-like" evidence="2">
    <location>
        <begin position="113"/>
        <end position="307"/>
    </location>
</feature>
<dbReference type="Proteomes" id="UP000050509">
    <property type="component" value="Unassembled WGS sequence"/>
</dbReference>
<gene>
    <name evidence="3" type="ORF">SE17_08655</name>
</gene>
<dbReference type="GO" id="GO:0006313">
    <property type="term" value="P:DNA transposition"/>
    <property type="evidence" value="ECO:0007669"/>
    <property type="project" value="InterPro"/>
</dbReference>
<dbReference type="GO" id="GO:0003677">
    <property type="term" value="F:DNA binding"/>
    <property type="evidence" value="ECO:0007669"/>
    <property type="project" value="InterPro"/>
</dbReference>
<evidence type="ECO:0000313" key="3">
    <source>
        <dbReference type="EMBL" id="KPV53611.1"/>
    </source>
</evidence>
<dbReference type="PATRIC" id="fig|186479.3.peg.4191"/>
<dbReference type="GO" id="GO:0004803">
    <property type="term" value="F:transposase activity"/>
    <property type="evidence" value="ECO:0007669"/>
    <property type="project" value="InterPro"/>
</dbReference>
<keyword evidence="1" id="KW-0472">Membrane</keyword>
<dbReference type="EMBL" id="LJCR01000219">
    <property type="protein sequence ID" value="KPV53611.1"/>
    <property type="molecule type" value="Genomic_DNA"/>
</dbReference>
<dbReference type="SUPFAM" id="SSF53098">
    <property type="entry name" value="Ribonuclease H-like"/>
    <property type="match status" value="1"/>
</dbReference>
<keyword evidence="1" id="KW-1133">Transmembrane helix</keyword>
<proteinExistence type="predicted"/>
<protein>
    <recommendedName>
        <fullName evidence="2">Transposase IS4-like domain-containing protein</fullName>
    </recommendedName>
</protein>
<dbReference type="NCBIfam" id="NF033591">
    <property type="entry name" value="transpos_IS4_2"/>
    <property type="match status" value="1"/>
</dbReference>
<dbReference type="PANTHER" id="PTHR35404:SF8">
    <property type="entry name" value="TRANSPOSASE OF TN10"/>
    <property type="match status" value="1"/>
</dbReference>
<evidence type="ECO:0000313" key="4">
    <source>
        <dbReference type="Proteomes" id="UP000050509"/>
    </source>
</evidence>
<evidence type="ECO:0000259" key="2">
    <source>
        <dbReference type="Pfam" id="PF01609"/>
    </source>
</evidence>
<evidence type="ECO:0000256" key="1">
    <source>
        <dbReference type="SAM" id="Phobius"/>
    </source>
</evidence>
<organism evidence="3 4">
    <name type="scientific">Kouleothrix aurantiaca</name>
    <dbReference type="NCBI Taxonomy" id="186479"/>
    <lineage>
        <taxon>Bacteria</taxon>
        <taxon>Bacillati</taxon>
        <taxon>Chloroflexota</taxon>
        <taxon>Chloroflexia</taxon>
        <taxon>Chloroflexales</taxon>
        <taxon>Roseiflexineae</taxon>
        <taxon>Roseiflexaceae</taxon>
        <taxon>Kouleothrix</taxon>
    </lineage>
</organism>
<accession>A0A0P9D712</accession>
<dbReference type="InterPro" id="IPR002559">
    <property type="entry name" value="Transposase_11"/>
</dbReference>
<dbReference type="PANTHER" id="PTHR35404">
    <property type="entry name" value="TRANSPOSASE OF TN10"/>
    <property type="match status" value="1"/>
</dbReference>
<sequence>MSDTYRRYRAIKHGMMQFYQPRPTGHHEKHFNTLAALICGLVGGKHAHLPACADHAPSNRAKQESVIERFRRFLKNDRHSIDGWFSPIAKELLRTLAAQPLHLVMDGSVVGRGCIALMLSVVYHGRALPLCWLVARGSKGHFPEQTHRELLSQLQAILPAGATVIFLGDGEFDGIELQADLHSYGWHYVCRTASNLLVTCAGVTFHLSALGPARGEYLAVSPAAMTAKQYGPLSILALWDAHEQAPLYLVTNLVDLDEAVRLYKKRAHIETFFSDQKSRGFQIHKSHLSQPARLSRLLIASCLAYIWMVYLGVCALQADWMKLLHRTDRCDLSLFRLGVRLLARCLKDDRPIPDGFVVPAELPVTLVRTFHKPAA</sequence>